<accession>A0ACA9NIC4</accession>
<proteinExistence type="predicted"/>
<evidence type="ECO:0000313" key="1">
    <source>
        <dbReference type="EMBL" id="CAG8651974.1"/>
    </source>
</evidence>
<gene>
    <name evidence="1" type="ORF">ACOLOM_LOCUS8278</name>
</gene>
<keyword evidence="2" id="KW-1185">Reference proteome</keyword>
<sequence length="193" mass="22103">WSEKVARVPVDLVSTEVVRSLPGQSSSTLWSDSSEVTSEAVLRDMICQVKIHGPATHKRECFVSRASGMFDPDLSKPRANEFEETYVTPCIHAFSRTRLFYPAELSTRMFIDVWRAYVAVIETSTGWFIIGPLPLLHHLAVMPVAKSFWLGVIFSRDFGPPVHELPMRYQKSGIDEETRFVRYSLIRVRRLRS</sequence>
<evidence type="ECO:0000313" key="2">
    <source>
        <dbReference type="Proteomes" id="UP000789525"/>
    </source>
</evidence>
<name>A0ACA9NIC4_9GLOM</name>
<reference evidence="1" key="1">
    <citation type="submission" date="2021-06" db="EMBL/GenBank/DDBJ databases">
        <authorList>
            <person name="Kallberg Y."/>
            <person name="Tangrot J."/>
            <person name="Rosling A."/>
        </authorList>
    </citation>
    <scope>NUCLEOTIDE SEQUENCE</scope>
    <source>
        <strain evidence="1">CL356</strain>
    </source>
</reference>
<feature type="non-terminal residue" evidence="1">
    <location>
        <position position="1"/>
    </location>
</feature>
<dbReference type="EMBL" id="CAJVPT010020949">
    <property type="protein sequence ID" value="CAG8651974.1"/>
    <property type="molecule type" value="Genomic_DNA"/>
</dbReference>
<dbReference type="Proteomes" id="UP000789525">
    <property type="component" value="Unassembled WGS sequence"/>
</dbReference>
<comment type="caution">
    <text evidence="1">The sequence shown here is derived from an EMBL/GenBank/DDBJ whole genome shotgun (WGS) entry which is preliminary data.</text>
</comment>
<protein>
    <submittedName>
        <fullName evidence="1">7946_t:CDS:1</fullName>
    </submittedName>
</protein>
<organism evidence="1 2">
    <name type="scientific">Acaulospora colombiana</name>
    <dbReference type="NCBI Taxonomy" id="27376"/>
    <lineage>
        <taxon>Eukaryota</taxon>
        <taxon>Fungi</taxon>
        <taxon>Fungi incertae sedis</taxon>
        <taxon>Mucoromycota</taxon>
        <taxon>Glomeromycotina</taxon>
        <taxon>Glomeromycetes</taxon>
        <taxon>Diversisporales</taxon>
        <taxon>Acaulosporaceae</taxon>
        <taxon>Acaulospora</taxon>
    </lineage>
</organism>